<gene>
    <name evidence="1" type="ORF">A3I40_03320</name>
</gene>
<dbReference type="EMBL" id="MGEP01000028">
    <property type="protein sequence ID" value="OGL87245.1"/>
    <property type="molecule type" value="Genomic_DNA"/>
</dbReference>
<sequence length="63" mass="6818">MIKRVRGWVVVRLANHGSQCASKTIAATKSITGMMLHRKNPCPKGFIDALGSLMAITTEISYG</sequence>
<proteinExistence type="predicted"/>
<reference evidence="1 2" key="1">
    <citation type="journal article" date="2016" name="Nat. Commun.">
        <title>Thousands of microbial genomes shed light on interconnected biogeochemical processes in an aquifer system.</title>
        <authorList>
            <person name="Anantharaman K."/>
            <person name="Brown C.T."/>
            <person name="Hug L.A."/>
            <person name="Sharon I."/>
            <person name="Castelle C.J."/>
            <person name="Probst A.J."/>
            <person name="Thomas B.C."/>
            <person name="Singh A."/>
            <person name="Wilkins M.J."/>
            <person name="Karaoz U."/>
            <person name="Brodie E.L."/>
            <person name="Williams K.H."/>
            <person name="Hubbard S.S."/>
            <person name="Banfield J.F."/>
        </authorList>
    </citation>
    <scope>NUCLEOTIDE SEQUENCE [LARGE SCALE GENOMIC DNA]</scope>
</reference>
<organism evidence="1 2">
    <name type="scientific">Candidatus Uhrbacteria bacterium RIFCSPLOWO2_02_FULL_48_12</name>
    <dbReference type="NCBI Taxonomy" id="1802407"/>
    <lineage>
        <taxon>Bacteria</taxon>
        <taxon>Candidatus Uhriibacteriota</taxon>
    </lineage>
</organism>
<evidence type="ECO:0000313" key="2">
    <source>
        <dbReference type="Proteomes" id="UP000178723"/>
    </source>
</evidence>
<accession>A0A1F7V9X8</accession>
<comment type="caution">
    <text evidence="1">The sequence shown here is derived from an EMBL/GenBank/DDBJ whole genome shotgun (WGS) entry which is preliminary data.</text>
</comment>
<evidence type="ECO:0000313" key="1">
    <source>
        <dbReference type="EMBL" id="OGL87245.1"/>
    </source>
</evidence>
<name>A0A1F7V9X8_9BACT</name>
<protein>
    <submittedName>
        <fullName evidence="1">Uncharacterized protein</fullName>
    </submittedName>
</protein>
<dbReference type="AlphaFoldDB" id="A0A1F7V9X8"/>
<dbReference type="Proteomes" id="UP000178723">
    <property type="component" value="Unassembled WGS sequence"/>
</dbReference>